<gene>
    <name evidence="2" type="ORF">GALMADRAFT_145538</name>
</gene>
<evidence type="ECO:0000313" key="3">
    <source>
        <dbReference type="Proteomes" id="UP000027222"/>
    </source>
</evidence>
<keyword evidence="3" id="KW-1185">Reference proteome</keyword>
<dbReference type="HOGENOM" id="CLU_644125_0_0_1"/>
<feature type="compositionally biased region" description="Low complexity" evidence="1">
    <location>
        <begin position="249"/>
        <end position="261"/>
    </location>
</feature>
<evidence type="ECO:0000313" key="2">
    <source>
        <dbReference type="EMBL" id="KDR69501.1"/>
    </source>
</evidence>
<evidence type="ECO:0000256" key="1">
    <source>
        <dbReference type="SAM" id="MobiDB-lite"/>
    </source>
</evidence>
<feature type="region of interest" description="Disordered" evidence="1">
    <location>
        <begin position="196"/>
        <end position="261"/>
    </location>
</feature>
<protein>
    <submittedName>
        <fullName evidence="2">Uncharacterized protein</fullName>
    </submittedName>
</protein>
<accession>A0A067SF40</accession>
<reference evidence="3" key="1">
    <citation type="journal article" date="2014" name="Proc. Natl. Acad. Sci. U.S.A.">
        <title>Extensive sampling of basidiomycete genomes demonstrates inadequacy of the white-rot/brown-rot paradigm for wood decay fungi.</title>
        <authorList>
            <person name="Riley R."/>
            <person name="Salamov A.A."/>
            <person name="Brown D.W."/>
            <person name="Nagy L.G."/>
            <person name="Floudas D."/>
            <person name="Held B.W."/>
            <person name="Levasseur A."/>
            <person name="Lombard V."/>
            <person name="Morin E."/>
            <person name="Otillar R."/>
            <person name="Lindquist E.A."/>
            <person name="Sun H."/>
            <person name="LaButti K.M."/>
            <person name="Schmutz J."/>
            <person name="Jabbour D."/>
            <person name="Luo H."/>
            <person name="Baker S.E."/>
            <person name="Pisabarro A.G."/>
            <person name="Walton J.D."/>
            <person name="Blanchette R.A."/>
            <person name="Henrissat B."/>
            <person name="Martin F."/>
            <person name="Cullen D."/>
            <person name="Hibbett D.S."/>
            <person name="Grigoriev I.V."/>
        </authorList>
    </citation>
    <scope>NUCLEOTIDE SEQUENCE [LARGE SCALE GENOMIC DNA]</scope>
    <source>
        <strain evidence="3">CBS 339.88</strain>
    </source>
</reference>
<feature type="compositionally biased region" description="Basic and acidic residues" evidence="1">
    <location>
        <begin position="200"/>
        <end position="213"/>
    </location>
</feature>
<organism evidence="2 3">
    <name type="scientific">Galerina marginata (strain CBS 339.88)</name>
    <dbReference type="NCBI Taxonomy" id="685588"/>
    <lineage>
        <taxon>Eukaryota</taxon>
        <taxon>Fungi</taxon>
        <taxon>Dikarya</taxon>
        <taxon>Basidiomycota</taxon>
        <taxon>Agaricomycotina</taxon>
        <taxon>Agaricomycetes</taxon>
        <taxon>Agaricomycetidae</taxon>
        <taxon>Agaricales</taxon>
        <taxon>Agaricineae</taxon>
        <taxon>Strophariaceae</taxon>
        <taxon>Galerina</taxon>
    </lineage>
</organism>
<proteinExistence type="predicted"/>
<name>A0A067SF40_GALM3</name>
<dbReference type="Proteomes" id="UP000027222">
    <property type="component" value="Unassembled WGS sequence"/>
</dbReference>
<dbReference type="AlphaFoldDB" id="A0A067SF40"/>
<sequence length="426" mass="45141">MALTYDSVAQSSPPPCLVPTLYLFFSHFPAAPSVLPAPLPLSPFKNLLAPSSHGHRYLDDNPLNPLNSSDMSPEVDMKAAGGGCFEAGAGTLATCVGLFMFSSPIPAVAVAVLDVLKEMLSSRRRPGCLEGASSLEFSTPIGVGMHSRLNLALLKSYLSPPRPHTSHSHSRISSHIPLFFLPRVASFPLNPLVNQYTSNDTRHGIPKAKDQDSLRGFAHPPAPLIGSSSSSRGRRRAGRTNRHPAPCLPRAGASGAAPGAPGAPCAQPLRVQVRVRVHPASPLSLSSYLAPAPWACESALRHEAGVLDAELDAPELGHHTRKTTSRPACPAPALQLLVLLVFLVLSPCGCGCGYECQLEPVIWFFAQPPSSLTPASEQVLALAPDHPGQAKKKTALVQLRATAYSRRPRPPRPGLPACSLQLIDAV</sequence>
<feature type="compositionally biased region" description="Basic residues" evidence="1">
    <location>
        <begin position="232"/>
        <end position="242"/>
    </location>
</feature>
<dbReference type="EMBL" id="KL142402">
    <property type="protein sequence ID" value="KDR69501.1"/>
    <property type="molecule type" value="Genomic_DNA"/>
</dbReference>